<organism evidence="2 3">
    <name type="scientific">Clarias magur</name>
    <name type="common">Asian catfish</name>
    <name type="synonym">Macropteronotus magur</name>
    <dbReference type="NCBI Taxonomy" id="1594786"/>
    <lineage>
        <taxon>Eukaryota</taxon>
        <taxon>Metazoa</taxon>
        <taxon>Chordata</taxon>
        <taxon>Craniata</taxon>
        <taxon>Vertebrata</taxon>
        <taxon>Euteleostomi</taxon>
        <taxon>Actinopterygii</taxon>
        <taxon>Neopterygii</taxon>
        <taxon>Teleostei</taxon>
        <taxon>Ostariophysi</taxon>
        <taxon>Siluriformes</taxon>
        <taxon>Clariidae</taxon>
        <taxon>Clarias</taxon>
    </lineage>
</organism>
<evidence type="ECO:0000313" key="3">
    <source>
        <dbReference type="Proteomes" id="UP000727407"/>
    </source>
</evidence>
<dbReference type="EMBL" id="QNUK01000013">
    <property type="protein sequence ID" value="KAF5908368.1"/>
    <property type="molecule type" value="Genomic_DNA"/>
</dbReference>
<name>A0A8J4UF54_CLAMG</name>
<feature type="region of interest" description="Disordered" evidence="1">
    <location>
        <begin position="1"/>
        <end position="59"/>
    </location>
</feature>
<proteinExistence type="predicted"/>
<dbReference type="AlphaFoldDB" id="A0A8J4UF54"/>
<gene>
    <name evidence="2" type="ORF">DAT39_001779</name>
</gene>
<feature type="compositionally biased region" description="Gly residues" evidence="1">
    <location>
        <begin position="1"/>
        <end position="10"/>
    </location>
</feature>
<accession>A0A8J4UF54</accession>
<feature type="compositionally biased region" description="Low complexity" evidence="1">
    <location>
        <begin position="46"/>
        <end position="59"/>
    </location>
</feature>
<protein>
    <submittedName>
        <fullName evidence="2">Uncharacterized protein</fullName>
    </submittedName>
</protein>
<keyword evidence="3" id="KW-1185">Reference proteome</keyword>
<evidence type="ECO:0000256" key="1">
    <source>
        <dbReference type="SAM" id="MobiDB-lite"/>
    </source>
</evidence>
<reference evidence="2" key="1">
    <citation type="submission" date="2020-07" db="EMBL/GenBank/DDBJ databases">
        <title>Clarias magur genome sequencing, assembly and annotation.</title>
        <authorList>
            <person name="Kushwaha B."/>
            <person name="Kumar R."/>
            <person name="Das P."/>
            <person name="Joshi C.G."/>
            <person name="Kumar D."/>
            <person name="Nagpure N.S."/>
            <person name="Pandey M."/>
            <person name="Agarwal S."/>
            <person name="Srivastava S."/>
            <person name="Singh M."/>
            <person name="Sahoo L."/>
            <person name="Jayasankar P."/>
            <person name="Meher P.K."/>
            <person name="Koringa P.G."/>
            <person name="Iquebal M.A."/>
            <person name="Das S.P."/>
            <person name="Bit A."/>
            <person name="Patnaik S."/>
            <person name="Patel N."/>
            <person name="Shah T.M."/>
            <person name="Hinsu A."/>
            <person name="Jena J.K."/>
        </authorList>
    </citation>
    <scope>NUCLEOTIDE SEQUENCE</scope>
    <source>
        <strain evidence="2">CIFAMagur01</strain>
        <tissue evidence="2">Testis</tissue>
    </source>
</reference>
<evidence type="ECO:0000313" key="2">
    <source>
        <dbReference type="EMBL" id="KAF5908368.1"/>
    </source>
</evidence>
<comment type="caution">
    <text evidence="2">The sequence shown here is derived from an EMBL/GenBank/DDBJ whole genome shotgun (WGS) entry which is preliminary data.</text>
</comment>
<dbReference type="Proteomes" id="UP000727407">
    <property type="component" value="Unassembled WGS sequence"/>
</dbReference>
<sequence length="59" mass="6186">MLGRGLGSGRAGKRGGGKYESGSSRSSSPPDSVATQEAVRRTTHEPAWPLFPFAPLLES</sequence>